<dbReference type="GO" id="GO:0003723">
    <property type="term" value="F:RNA binding"/>
    <property type="evidence" value="ECO:0007669"/>
    <property type="project" value="TreeGrafter"/>
</dbReference>
<dbReference type="GO" id="GO:0005730">
    <property type="term" value="C:nucleolus"/>
    <property type="evidence" value="ECO:0007669"/>
    <property type="project" value="TreeGrafter"/>
</dbReference>
<reference evidence="7" key="1">
    <citation type="journal article" date="2020" name="Fungal Divers.">
        <title>Resolving the Mortierellaceae phylogeny through synthesis of multi-gene phylogenetics and phylogenomics.</title>
        <authorList>
            <person name="Vandepol N."/>
            <person name="Liber J."/>
            <person name="Desiro A."/>
            <person name="Na H."/>
            <person name="Kennedy M."/>
            <person name="Barry K."/>
            <person name="Grigoriev I.V."/>
            <person name="Miller A.N."/>
            <person name="O'Donnell K."/>
            <person name="Stajich J.E."/>
            <person name="Bonito G."/>
        </authorList>
    </citation>
    <scope>NUCLEOTIDE SEQUENCE</scope>
    <source>
        <strain evidence="7">KOD948</strain>
    </source>
</reference>
<organism evidence="7 8">
    <name type="scientific">Mortierella polycephala</name>
    <dbReference type="NCBI Taxonomy" id="41804"/>
    <lineage>
        <taxon>Eukaryota</taxon>
        <taxon>Fungi</taxon>
        <taxon>Fungi incertae sedis</taxon>
        <taxon>Mucoromycota</taxon>
        <taxon>Mortierellomycotina</taxon>
        <taxon>Mortierellomycetes</taxon>
        <taxon>Mortierellales</taxon>
        <taxon>Mortierellaceae</taxon>
        <taxon>Mortierella</taxon>
    </lineage>
</organism>
<comment type="subcellular location">
    <subcellularLocation>
        <location evidence="1">Nucleus</location>
    </subcellularLocation>
</comment>
<dbReference type="PANTHER" id="PTHR11953">
    <property type="entry name" value="EXOSOME COMPLEX COMPONENT"/>
    <property type="match status" value="1"/>
</dbReference>
<dbReference type="OrthoDB" id="27298at2759"/>
<name>A0A9P6U2S8_9FUNG</name>
<dbReference type="Proteomes" id="UP000726737">
    <property type="component" value="Unassembled WGS sequence"/>
</dbReference>
<dbReference type="CDD" id="cd11372">
    <property type="entry name" value="RNase_PH_RRP46"/>
    <property type="match status" value="1"/>
</dbReference>
<dbReference type="GO" id="GO:0071028">
    <property type="term" value="P:nuclear mRNA surveillance"/>
    <property type="evidence" value="ECO:0007669"/>
    <property type="project" value="TreeGrafter"/>
</dbReference>
<dbReference type="GO" id="GO:0016075">
    <property type="term" value="P:rRNA catabolic process"/>
    <property type="evidence" value="ECO:0007669"/>
    <property type="project" value="TreeGrafter"/>
</dbReference>
<protein>
    <submittedName>
        <fullName evidence="7">Exosome component 5</fullName>
    </submittedName>
</protein>
<evidence type="ECO:0000256" key="4">
    <source>
        <dbReference type="ARBA" id="ARBA00022835"/>
    </source>
</evidence>
<dbReference type="InterPro" id="IPR001247">
    <property type="entry name" value="ExoRNase_PH_dom1"/>
</dbReference>
<keyword evidence="4" id="KW-0271">Exosome</keyword>
<proteinExistence type="inferred from homology"/>
<dbReference type="InterPro" id="IPR020568">
    <property type="entry name" value="Ribosomal_Su5_D2-typ_SF"/>
</dbReference>
<feature type="domain" description="Exoribonuclease phosphorolytic" evidence="6">
    <location>
        <begin position="13"/>
        <end position="133"/>
    </location>
</feature>
<accession>A0A9P6U2S8</accession>
<dbReference type="InterPro" id="IPR050080">
    <property type="entry name" value="RNase_PH"/>
</dbReference>
<evidence type="ECO:0000313" key="7">
    <source>
        <dbReference type="EMBL" id="KAG0256773.1"/>
    </source>
</evidence>
<dbReference type="GO" id="GO:0000176">
    <property type="term" value="C:nuclear exosome (RNase complex)"/>
    <property type="evidence" value="ECO:0007669"/>
    <property type="project" value="TreeGrafter"/>
</dbReference>
<sequence>MSRPDRSRTSAHQLRPFFSSQNLLNRADGSAQFDFGGSSVMCSVVGPAEVRIRDEKLDRATIEVVARPLVGIPSIKEKAREQNIRETLEPLILSGLHPRTGIQIVVQTMKDDGCILSTAFNATIMALMDAGIPLKSILGSVTCMVDEKTNQIWLDPTTEELAQAKSAHVFVFDNKSSITSASAGAQGKDADVDMDQDTVGAAILFSDSTGLFTEEQYFECAQICFKAAQAIHGFIRTAIAKKLEKEYQQTHA</sequence>
<comment type="similarity">
    <text evidence="2">Belongs to the RNase PH family.</text>
</comment>
<dbReference type="EMBL" id="JAAAJA010000283">
    <property type="protein sequence ID" value="KAG0256773.1"/>
    <property type="molecule type" value="Genomic_DNA"/>
</dbReference>
<dbReference type="InterPro" id="IPR027408">
    <property type="entry name" value="PNPase/RNase_PH_dom_sf"/>
</dbReference>
<evidence type="ECO:0000313" key="8">
    <source>
        <dbReference type="Proteomes" id="UP000726737"/>
    </source>
</evidence>
<evidence type="ECO:0000256" key="1">
    <source>
        <dbReference type="ARBA" id="ARBA00004123"/>
    </source>
</evidence>
<dbReference type="GO" id="GO:0034475">
    <property type="term" value="P:U4 snRNA 3'-end processing"/>
    <property type="evidence" value="ECO:0007669"/>
    <property type="project" value="TreeGrafter"/>
</dbReference>
<evidence type="ECO:0000259" key="6">
    <source>
        <dbReference type="Pfam" id="PF01138"/>
    </source>
</evidence>
<dbReference type="AlphaFoldDB" id="A0A9P6U2S8"/>
<dbReference type="GO" id="GO:0006364">
    <property type="term" value="P:rRNA processing"/>
    <property type="evidence" value="ECO:0007669"/>
    <property type="project" value="UniProtKB-KW"/>
</dbReference>
<keyword evidence="8" id="KW-1185">Reference proteome</keyword>
<dbReference type="GO" id="GO:0000177">
    <property type="term" value="C:cytoplasmic exosome (RNase complex)"/>
    <property type="evidence" value="ECO:0007669"/>
    <property type="project" value="TreeGrafter"/>
</dbReference>
<evidence type="ECO:0000256" key="2">
    <source>
        <dbReference type="ARBA" id="ARBA00006678"/>
    </source>
</evidence>
<dbReference type="Gene3D" id="3.30.230.70">
    <property type="entry name" value="GHMP Kinase, N-terminal domain"/>
    <property type="match status" value="1"/>
</dbReference>
<dbReference type="Pfam" id="PF01138">
    <property type="entry name" value="RNase_PH"/>
    <property type="match status" value="1"/>
</dbReference>
<dbReference type="GO" id="GO:0071051">
    <property type="term" value="P:poly(A)-dependent snoRNA 3'-end processing"/>
    <property type="evidence" value="ECO:0007669"/>
    <property type="project" value="TreeGrafter"/>
</dbReference>
<evidence type="ECO:0000256" key="5">
    <source>
        <dbReference type="ARBA" id="ARBA00023242"/>
    </source>
</evidence>
<keyword evidence="5" id="KW-0539">Nucleus</keyword>
<dbReference type="SUPFAM" id="SSF54211">
    <property type="entry name" value="Ribosomal protein S5 domain 2-like"/>
    <property type="match status" value="1"/>
</dbReference>
<evidence type="ECO:0000256" key="3">
    <source>
        <dbReference type="ARBA" id="ARBA00022552"/>
    </source>
</evidence>
<comment type="caution">
    <text evidence="7">The sequence shown here is derived from an EMBL/GenBank/DDBJ whole genome shotgun (WGS) entry which is preliminary data.</text>
</comment>
<dbReference type="SUPFAM" id="SSF55666">
    <property type="entry name" value="Ribonuclease PH domain 2-like"/>
    <property type="match status" value="1"/>
</dbReference>
<dbReference type="PANTHER" id="PTHR11953:SF1">
    <property type="entry name" value="EXOSOME COMPLEX COMPONENT RRP46"/>
    <property type="match status" value="1"/>
</dbReference>
<keyword evidence="3" id="KW-0698">rRNA processing</keyword>
<dbReference type="InterPro" id="IPR036345">
    <property type="entry name" value="ExoRNase_PH_dom2_sf"/>
</dbReference>
<gene>
    <name evidence="7" type="primary">EXOSC5</name>
    <name evidence="7" type="ORF">BG011_004321</name>
</gene>